<keyword evidence="7" id="KW-1185">Reference proteome</keyword>
<dbReference type="Proteomes" id="UP001139447">
    <property type="component" value="Unassembled WGS sequence"/>
</dbReference>
<dbReference type="SUPFAM" id="SSF51905">
    <property type="entry name" value="FAD/NAD(P)-binding domain"/>
    <property type="match status" value="1"/>
</dbReference>
<evidence type="ECO:0000256" key="1">
    <source>
        <dbReference type="ARBA" id="ARBA00001974"/>
    </source>
</evidence>
<keyword evidence="3" id="KW-0274">FAD</keyword>
<keyword evidence="4" id="KW-0560">Oxidoreductase</keyword>
<dbReference type="InterPro" id="IPR012831">
    <property type="entry name" value="CobZ"/>
</dbReference>
<dbReference type="EMBL" id="JALGBI010000003">
    <property type="protein sequence ID" value="MCJ0765915.1"/>
    <property type="molecule type" value="Genomic_DNA"/>
</dbReference>
<keyword evidence="2" id="KW-0285">Flavoprotein</keyword>
<dbReference type="RefSeq" id="WP_243309501.1">
    <property type="nucleotide sequence ID" value="NZ_JALGBI010000003.1"/>
</dbReference>
<dbReference type="PANTHER" id="PTHR43400:SF7">
    <property type="entry name" value="FAD-DEPENDENT OXIDOREDUCTASE 2 FAD BINDING DOMAIN-CONTAINING PROTEIN"/>
    <property type="match status" value="1"/>
</dbReference>
<accession>A0A9X1VZQ4</accession>
<dbReference type="GO" id="GO:0016491">
    <property type="term" value="F:oxidoreductase activity"/>
    <property type="evidence" value="ECO:0007669"/>
    <property type="project" value="UniProtKB-KW"/>
</dbReference>
<dbReference type="InterPro" id="IPR036188">
    <property type="entry name" value="FAD/NAD-bd_sf"/>
</dbReference>
<dbReference type="Gene3D" id="3.50.50.60">
    <property type="entry name" value="FAD/NAD(P)-binding domain"/>
    <property type="match status" value="1"/>
</dbReference>
<dbReference type="Gene3D" id="3.90.700.10">
    <property type="entry name" value="Succinate dehydrogenase/fumarate reductase flavoprotein, catalytic domain"/>
    <property type="match status" value="1"/>
</dbReference>
<sequence length="467" mass="50501">MVDVLVIGGGNAALCAALMAREAGASVLLLEAAPREWRGGNSQHTRNLRCMHEAPQDVLTGAYPEEEFWQDLLKVTGGQTSEPLARLVIRESSRCRDWMRRHGVRFQPSLSGTLHLSRTNAFFMGGGKALVNAYYRSAERLGVQVRYGAPVDALELDGGRFVAARIAGERIEARACVLAAGGFESNREWLREAWGRNAEGEWPADNFLIRGTRFNRGVLLRHLIDAGADSIGDPSQSHCVAIDARAPLYDGGICTRVDCVSLGIMVNRDARRFYDEGEDFWPKRYAIWGRLVAQQPGQIGYSIIDAKAVGRFMPPVFPGAKADTLPELARQLGLDEQRLVDTIDGYNAACRVGRFDHTVLDDCHTEGLAPAKTHWARPIDTAPFFGYALRPGITFTYLGLKVDARAAVHFGGQPSANLFVAGEMMAGNVLGKGYTAGVGMSIGTAFGRIAGTSAAAAALQEVAHAAA</sequence>
<reference evidence="6" key="1">
    <citation type="submission" date="2022-03" db="EMBL/GenBank/DDBJ databases">
        <authorList>
            <person name="Woo C.Y."/>
        </authorList>
    </citation>
    <scope>NUCLEOTIDE SEQUENCE</scope>
    <source>
        <strain evidence="6">CYS-02</strain>
    </source>
</reference>
<evidence type="ECO:0000259" key="5">
    <source>
        <dbReference type="Pfam" id="PF00890"/>
    </source>
</evidence>
<organism evidence="6 7">
    <name type="scientific">Variovorax terrae</name>
    <dbReference type="NCBI Taxonomy" id="2923278"/>
    <lineage>
        <taxon>Bacteria</taxon>
        <taxon>Pseudomonadati</taxon>
        <taxon>Pseudomonadota</taxon>
        <taxon>Betaproteobacteria</taxon>
        <taxon>Burkholderiales</taxon>
        <taxon>Comamonadaceae</taxon>
        <taxon>Variovorax</taxon>
    </lineage>
</organism>
<dbReference type="Pfam" id="PF00890">
    <property type="entry name" value="FAD_binding_2"/>
    <property type="match status" value="1"/>
</dbReference>
<evidence type="ECO:0000313" key="7">
    <source>
        <dbReference type="Proteomes" id="UP001139447"/>
    </source>
</evidence>
<dbReference type="InterPro" id="IPR003953">
    <property type="entry name" value="FAD-dep_OxRdtase_2_FAD-bd"/>
</dbReference>
<dbReference type="NCBIfam" id="TIGR02485">
    <property type="entry name" value="CobZ_N-term"/>
    <property type="match status" value="1"/>
</dbReference>
<evidence type="ECO:0000256" key="2">
    <source>
        <dbReference type="ARBA" id="ARBA00022630"/>
    </source>
</evidence>
<evidence type="ECO:0000256" key="3">
    <source>
        <dbReference type="ARBA" id="ARBA00022827"/>
    </source>
</evidence>
<gene>
    <name evidence="6" type="primary">tcuA</name>
    <name evidence="6" type="ORF">MMF98_22090</name>
</gene>
<protein>
    <submittedName>
        <fullName evidence="6">FAD-dependent tricarballylate dehydrogenase TcuA</fullName>
    </submittedName>
</protein>
<dbReference type="AlphaFoldDB" id="A0A9X1VZQ4"/>
<dbReference type="PANTHER" id="PTHR43400">
    <property type="entry name" value="FUMARATE REDUCTASE"/>
    <property type="match status" value="1"/>
</dbReference>
<evidence type="ECO:0000256" key="4">
    <source>
        <dbReference type="ARBA" id="ARBA00023002"/>
    </source>
</evidence>
<dbReference type="NCBIfam" id="NF006130">
    <property type="entry name" value="PRK08274.1"/>
    <property type="match status" value="1"/>
</dbReference>
<comment type="cofactor">
    <cofactor evidence="1">
        <name>FAD</name>
        <dbReference type="ChEBI" id="CHEBI:57692"/>
    </cofactor>
</comment>
<dbReference type="InterPro" id="IPR050315">
    <property type="entry name" value="FAD-oxidoreductase_2"/>
</dbReference>
<feature type="domain" description="FAD-dependent oxidoreductase 2 FAD-binding" evidence="5">
    <location>
        <begin position="3"/>
        <end position="429"/>
    </location>
</feature>
<evidence type="ECO:0000313" key="6">
    <source>
        <dbReference type="EMBL" id="MCJ0765915.1"/>
    </source>
</evidence>
<proteinExistence type="predicted"/>
<dbReference type="InterPro" id="IPR027477">
    <property type="entry name" value="Succ_DH/fumarate_Rdtase_cat_sf"/>
</dbReference>
<name>A0A9X1VZQ4_9BURK</name>
<dbReference type="SUPFAM" id="SSF56425">
    <property type="entry name" value="Succinate dehydrogenase/fumarate reductase flavoprotein, catalytic domain"/>
    <property type="match status" value="1"/>
</dbReference>
<comment type="caution">
    <text evidence="6">The sequence shown here is derived from an EMBL/GenBank/DDBJ whole genome shotgun (WGS) entry which is preliminary data.</text>
</comment>